<feature type="domain" description="HTH lysR-type" evidence="6">
    <location>
        <begin position="1"/>
        <end position="58"/>
    </location>
</feature>
<evidence type="ECO:0000256" key="1">
    <source>
        <dbReference type="ARBA" id="ARBA00009437"/>
    </source>
</evidence>
<feature type="compositionally biased region" description="Pro residues" evidence="5">
    <location>
        <begin position="323"/>
        <end position="334"/>
    </location>
</feature>
<dbReference type="Proteomes" id="UP001596455">
    <property type="component" value="Unassembled WGS sequence"/>
</dbReference>
<dbReference type="PROSITE" id="PS50931">
    <property type="entry name" value="HTH_LYSR"/>
    <property type="match status" value="1"/>
</dbReference>
<organism evidence="7 8">
    <name type="scientific">Georgenia alba</name>
    <dbReference type="NCBI Taxonomy" id="2233858"/>
    <lineage>
        <taxon>Bacteria</taxon>
        <taxon>Bacillati</taxon>
        <taxon>Actinomycetota</taxon>
        <taxon>Actinomycetes</taxon>
        <taxon>Micrococcales</taxon>
        <taxon>Bogoriellaceae</taxon>
        <taxon>Georgenia</taxon>
    </lineage>
</organism>
<dbReference type="SUPFAM" id="SSF53850">
    <property type="entry name" value="Periplasmic binding protein-like II"/>
    <property type="match status" value="1"/>
</dbReference>
<dbReference type="PANTHER" id="PTHR30346">
    <property type="entry name" value="TRANSCRIPTIONAL DUAL REGULATOR HCAR-RELATED"/>
    <property type="match status" value="1"/>
</dbReference>
<dbReference type="RefSeq" id="WP_382394233.1">
    <property type="nucleotide sequence ID" value="NZ_JBHTCQ010000002.1"/>
</dbReference>
<comment type="caution">
    <text evidence="7">The sequence shown here is derived from an EMBL/GenBank/DDBJ whole genome shotgun (WGS) entry which is preliminary data.</text>
</comment>
<dbReference type="CDD" id="cd08414">
    <property type="entry name" value="PBP2_LTTR_aromatics_like"/>
    <property type="match status" value="1"/>
</dbReference>
<dbReference type="Pfam" id="PF03466">
    <property type="entry name" value="LysR_substrate"/>
    <property type="match status" value="1"/>
</dbReference>
<reference evidence="8" key="1">
    <citation type="journal article" date="2019" name="Int. J. Syst. Evol. Microbiol.">
        <title>The Global Catalogue of Microorganisms (GCM) 10K type strain sequencing project: providing services to taxonomists for standard genome sequencing and annotation.</title>
        <authorList>
            <consortium name="The Broad Institute Genomics Platform"/>
            <consortium name="The Broad Institute Genome Sequencing Center for Infectious Disease"/>
            <person name="Wu L."/>
            <person name="Ma J."/>
        </authorList>
    </citation>
    <scope>NUCLEOTIDE SEQUENCE [LARGE SCALE GENOMIC DNA]</scope>
    <source>
        <strain evidence="8">JCM 1490</strain>
    </source>
</reference>
<evidence type="ECO:0000256" key="5">
    <source>
        <dbReference type="SAM" id="MobiDB-lite"/>
    </source>
</evidence>
<dbReference type="EMBL" id="JBHTCQ010000002">
    <property type="protein sequence ID" value="MFC7405626.1"/>
    <property type="molecule type" value="Genomic_DNA"/>
</dbReference>
<dbReference type="Gene3D" id="1.10.10.10">
    <property type="entry name" value="Winged helix-like DNA-binding domain superfamily/Winged helix DNA-binding domain"/>
    <property type="match status" value="1"/>
</dbReference>
<evidence type="ECO:0000256" key="3">
    <source>
        <dbReference type="ARBA" id="ARBA00023125"/>
    </source>
</evidence>
<evidence type="ECO:0000256" key="2">
    <source>
        <dbReference type="ARBA" id="ARBA00023015"/>
    </source>
</evidence>
<dbReference type="Pfam" id="PF00126">
    <property type="entry name" value="HTH_1"/>
    <property type="match status" value="1"/>
</dbReference>
<keyword evidence="4" id="KW-0804">Transcription</keyword>
<dbReference type="InterPro" id="IPR000847">
    <property type="entry name" value="LysR_HTH_N"/>
</dbReference>
<name>A0ABW2Q7Y4_9MICO</name>
<comment type="similarity">
    <text evidence="1">Belongs to the LysR transcriptional regulatory family.</text>
</comment>
<feature type="region of interest" description="Disordered" evidence="5">
    <location>
        <begin position="315"/>
        <end position="334"/>
    </location>
</feature>
<dbReference type="PANTHER" id="PTHR30346:SF0">
    <property type="entry name" value="HCA OPERON TRANSCRIPTIONAL ACTIVATOR HCAR"/>
    <property type="match status" value="1"/>
</dbReference>
<keyword evidence="2" id="KW-0805">Transcription regulation</keyword>
<protein>
    <submittedName>
        <fullName evidence="7">LysR family transcriptional regulator</fullName>
    </submittedName>
</protein>
<sequence length="334" mass="35284">MELRQLQYFVTVVEERSLSRAAGRLHMTQPPLSTAVRQLEKEIGVPLLRRHPRGVEPTDAGTFLADEARRLLRTVDDVASRTHAVGTGQVGRLAVAAVPTATWHLLPSVLAAFHRRAPGVDLDVVDAMPDDILQRVRDGRAGAGLVYTADTQTLARSAAAGLQTAVARREPLVAVVPRGHPAASSPVIDLRDLTGEPWIVPSGYATVAGLADLLRQAWRQAGIDPPNQRSTATPTAALSLVAGGHGVTLLPSSVHAVAGPEVSTAPLRQPVAPLEAAVIWRREQPAPVLAAFLSAALATPEPDRLGEDVARVVVETEEGADAPPLPLPKEPGRA</sequence>
<evidence type="ECO:0000313" key="7">
    <source>
        <dbReference type="EMBL" id="MFC7405626.1"/>
    </source>
</evidence>
<evidence type="ECO:0000259" key="6">
    <source>
        <dbReference type="PROSITE" id="PS50931"/>
    </source>
</evidence>
<dbReference type="InterPro" id="IPR005119">
    <property type="entry name" value="LysR_subst-bd"/>
</dbReference>
<dbReference type="InterPro" id="IPR036388">
    <property type="entry name" value="WH-like_DNA-bd_sf"/>
</dbReference>
<proteinExistence type="inferred from homology"/>
<dbReference type="InterPro" id="IPR036390">
    <property type="entry name" value="WH_DNA-bd_sf"/>
</dbReference>
<gene>
    <name evidence="7" type="ORF">ACFQQL_10950</name>
</gene>
<evidence type="ECO:0000256" key="4">
    <source>
        <dbReference type="ARBA" id="ARBA00023163"/>
    </source>
</evidence>
<dbReference type="Gene3D" id="3.40.190.10">
    <property type="entry name" value="Periplasmic binding protein-like II"/>
    <property type="match status" value="2"/>
</dbReference>
<evidence type="ECO:0000313" key="8">
    <source>
        <dbReference type="Proteomes" id="UP001596455"/>
    </source>
</evidence>
<keyword evidence="3" id="KW-0238">DNA-binding</keyword>
<dbReference type="SUPFAM" id="SSF46785">
    <property type="entry name" value="Winged helix' DNA-binding domain"/>
    <property type="match status" value="1"/>
</dbReference>
<dbReference type="PRINTS" id="PR00039">
    <property type="entry name" value="HTHLYSR"/>
</dbReference>
<keyword evidence="8" id="KW-1185">Reference proteome</keyword>
<accession>A0ABW2Q7Y4</accession>